<accession>A0A0E9PFQ1</accession>
<evidence type="ECO:0000259" key="2">
    <source>
        <dbReference type="PROSITE" id="PS51229"/>
    </source>
</evidence>
<dbReference type="GO" id="GO:0032182">
    <property type="term" value="F:ubiquitin-like protein binding"/>
    <property type="evidence" value="ECO:0007669"/>
    <property type="project" value="TreeGrafter"/>
</dbReference>
<evidence type="ECO:0000313" key="3">
    <source>
        <dbReference type="EMBL" id="JAH03441.1"/>
    </source>
</evidence>
<reference evidence="3" key="2">
    <citation type="journal article" date="2015" name="Fish Shellfish Immunol.">
        <title>Early steps in the European eel (Anguilla anguilla)-Vibrio vulnificus interaction in the gills: Role of the RtxA13 toxin.</title>
        <authorList>
            <person name="Callol A."/>
            <person name="Pajuelo D."/>
            <person name="Ebbesson L."/>
            <person name="Teles M."/>
            <person name="MacKenzie S."/>
            <person name="Amaro C."/>
        </authorList>
    </citation>
    <scope>NUCLEOTIDE SEQUENCE</scope>
</reference>
<dbReference type="EMBL" id="GBXM01105136">
    <property type="protein sequence ID" value="JAH03441.1"/>
    <property type="molecule type" value="Transcribed_RNA"/>
</dbReference>
<dbReference type="GO" id="GO:0000151">
    <property type="term" value="C:ubiquitin ligase complex"/>
    <property type="evidence" value="ECO:0007669"/>
    <property type="project" value="TreeGrafter"/>
</dbReference>
<dbReference type="Gene3D" id="1.10.238.200">
    <property type="entry name" value="Cullin, PONY binding domain"/>
    <property type="match status" value="1"/>
</dbReference>
<dbReference type="PROSITE" id="PS51229">
    <property type="entry name" value="DCUN1"/>
    <property type="match status" value="1"/>
</dbReference>
<dbReference type="GO" id="GO:0045116">
    <property type="term" value="P:protein neddylation"/>
    <property type="evidence" value="ECO:0007669"/>
    <property type="project" value="TreeGrafter"/>
</dbReference>
<dbReference type="GO" id="GO:0097602">
    <property type="term" value="F:cullin family protein binding"/>
    <property type="evidence" value="ECO:0007669"/>
    <property type="project" value="TreeGrafter"/>
</dbReference>
<dbReference type="InterPro" id="IPR005176">
    <property type="entry name" value="PONY_dom"/>
</dbReference>
<dbReference type="PANTHER" id="PTHR12281">
    <property type="entry name" value="RP42 RELATED"/>
    <property type="match status" value="1"/>
</dbReference>
<feature type="domain" description="DCUN1" evidence="2">
    <location>
        <begin position="1"/>
        <end position="132"/>
    </location>
</feature>
<dbReference type="AlphaFoldDB" id="A0A0E9PFQ1"/>
<proteinExistence type="predicted"/>
<protein>
    <recommendedName>
        <fullName evidence="1">DCN1-like protein</fullName>
    </recommendedName>
    <alternativeName>
        <fullName evidence="1">Defective in cullin neddylation protein 1-like protein</fullName>
    </alternativeName>
</protein>
<dbReference type="GO" id="GO:0031624">
    <property type="term" value="F:ubiquitin conjugating enzyme binding"/>
    <property type="evidence" value="ECO:0007669"/>
    <property type="project" value="TreeGrafter"/>
</dbReference>
<evidence type="ECO:0000256" key="1">
    <source>
        <dbReference type="RuleBase" id="RU363131"/>
    </source>
</evidence>
<organism evidence="3">
    <name type="scientific">Anguilla anguilla</name>
    <name type="common">European freshwater eel</name>
    <name type="synonym">Muraena anguilla</name>
    <dbReference type="NCBI Taxonomy" id="7936"/>
    <lineage>
        <taxon>Eukaryota</taxon>
        <taxon>Metazoa</taxon>
        <taxon>Chordata</taxon>
        <taxon>Craniata</taxon>
        <taxon>Vertebrata</taxon>
        <taxon>Euteleostomi</taxon>
        <taxon>Actinopterygii</taxon>
        <taxon>Neopterygii</taxon>
        <taxon>Teleostei</taxon>
        <taxon>Anguilliformes</taxon>
        <taxon>Anguillidae</taxon>
        <taxon>Anguilla</taxon>
    </lineage>
</organism>
<name>A0A0E9PFQ1_ANGAN</name>
<reference evidence="3" key="1">
    <citation type="submission" date="2014-11" db="EMBL/GenBank/DDBJ databases">
        <authorList>
            <person name="Amaro Gonzalez C."/>
        </authorList>
    </citation>
    <scope>NUCLEOTIDE SEQUENCE</scope>
</reference>
<dbReference type="InterPro" id="IPR014764">
    <property type="entry name" value="DCN-prot"/>
</dbReference>
<sequence length="132" mass="14859">MLLEAQAEDKFKDLYRFTFQFGLDSEEGQRSLHRDIAIALWRLVFTQDMPPILECGLDFLTENPPGGEGHLAGHVEHVPQFHSGDRARPQQLQRGRGLAQPLRHLRGVGGGAQEKVGGGEEVYLVPQHRHCR</sequence>
<dbReference type="PANTHER" id="PTHR12281:SF31">
    <property type="entry name" value="DCN1-LIKE PROTEIN 3"/>
    <property type="match status" value="1"/>
</dbReference>
<dbReference type="Pfam" id="PF03556">
    <property type="entry name" value="Cullin_binding"/>
    <property type="match status" value="1"/>
</dbReference>
<dbReference type="InterPro" id="IPR042460">
    <property type="entry name" value="DCN1-like_PONY"/>
</dbReference>